<keyword evidence="1" id="KW-0812">Transmembrane</keyword>
<keyword evidence="1" id="KW-0472">Membrane</keyword>
<protein>
    <recommendedName>
        <fullName evidence="4">Inner membrane component domain-containing protein</fullName>
    </recommendedName>
</protein>
<evidence type="ECO:0000256" key="1">
    <source>
        <dbReference type="SAM" id="Phobius"/>
    </source>
</evidence>
<name>A0A5C5WU93_9BACT</name>
<keyword evidence="1" id="KW-1133">Transmembrane helix</keyword>
<evidence type="ECO:0008006" key="4">
    <source>
        <dbReference type="Google" id="ProtNLM"/>
    </source>
</evidence>
<feature type="transmembrane region" description="Helical" evidence="1">
    <location>
        <begin position="12"/>
        <end position="37"/>
    </location>
</feature>
<dbReference type="EMBL" id="SJPI01000001">
    <property type="protein sequence ID" value="TWT54110.1"/>
    <property type="molecule type" value="Genomic_DNA"/>
</dbReference>
<dbReference type="Proteomes" id="UP000316598">
    <property type="component" value="Unassembled WGS sequence"/>
</dbReference>
<proteinExistence type="predicted"/>
<evidence type="ECO:0000313" key="3">
    <source>
        <dbReference type="Proteomes" id="UP000316598"/>
    </source>
</evidence>
<organism evidence="2 3">
    <name type="scientific">Rubripirellula amarantea</name>
    <dbReference type="NCBI Taxonomy" id="2527999"/>
    <lineage>
        <taxon>Bacteria</taxon>
        <taxon>Pseudomonadati</taxon>
        <taxon>Planctomycetota</taxon>
        <taxon>Planctomycetia</taxon>
        <taxon>Pirellulales</taxon>
        <taxon>Pirellulaceae</taxon>
        <taxon>Rubripirellula</taxon>
    </lineage>
</organism>
<evidence type="ECO:0000313" key="2">
    <source>
        <dbReference type="EMBL" id="TWT54110.1"/>
    </source>
</evidence>
<reference evidence="2 3" key="1">
    <citation type="submission" date="2019-02" db="EMBL/GenBank/DDBJ databases">
        <title>Deep-cultivation of Planctomycetes and their phenomic and genomic characterization uncovers novel biology.</title>
        <authorList>
            <person name="Wiegand S."/>
            <person name="Jogler M."/>
            <person name="Boedeker C."/>
            <person name="Pinto D."/>
            <person name="Vollmers J."/>
            <person name="Rivas-Marin E."/>
            <person name="Kohn T."/>
            <person name="Peeters S.H."/>
            <person name="Heuer A."/>
            <person name="Rast P."/>
            <person name="Oberbeckmann S."/>
            <person name="Bunk B."/>
            <person name="Jeske O."/>
            <person name="Meyerdierks A."/>
            <person name="Storesund J.E."/>
            <person name="Kallscheuer N."/>
            <person name="Luecker S."/>
            <person name="Lage O.M."/>
            <person name="Pohl T."/>
            <person name="Merkel B.J."/>
            <person name="Hornburger P."/>
            <person name="Mueller R.-W."/>
            <person name="Bruemmer F."/>
            <person name="Labrenz M."/>
            <person name="Spormann A.M."/>
            <person name="Op Den Camp H."/>
            <person name="Overmann J."/>
            <person name="Amann R."/>
            <person name="Jetten M.S.M."/>
            <person name="Mascher T."/>
            <person name="Medema M.H."/>
            <person name="Devos D.P."/>
            <person name="Kaster A.-K."/>
            <person name="Ovreas L."/>
            <person name="Rohde M."/>
            <person name="Galperin M.Y."/>
            <person name="Jogler C."/>
        </authorList>
    </citation>
    <scope>NUCLEOTIDE SEQUENCE [LARGE SCALE GENOMIC DNA]</scope>
    <source>
        <strain evidence="2 3">Pla22</strain>
    </source>
</reference>
<keyword evidence="3" id="KW-1185">Reference proteome</keyword>
<comment type="caution">
    <text evidence="2">The sequence shown here is derived from an EMBL/GenBank/DDBJ whole genome shotgun (WGS) entry which is preliminary data.</text>
</comment>
<gene>
    <name evidence="2" type="ORF">Pla22_17450</name>
</gene>
<accession>A0A5C5WU93</accession>
<dbReference type="AlphaFoldDB" id="A0A5C5WU93"/>
<dbReference type="RefSeq" id="WP_146514205.1">
    <property type="nucleotide sequence ID" value="NZ_SJPI01000001.1"/>
</dbReference>
<sequence>MKQLIGLWRDTWWLWVGFIAVTIGFSFLVGKFFLLLLPCLPVPYVYFAINRYDDDGNEKADLGA</sequence>